<protein>
    <recommendedName>
        <fullName evidence="3">Minor tail protein</fullName>
    </recommendedName>
</protein>
<proteinExistence type="predicted"/>
<dbReference type="EMBL" id="MW460248">
    <property type="protein sequence ID" value="QSL99629.1"/>
    <property type="molecule type" value="Genomic_DNA"/>
</dbReference>
<evidence type="ECO:0008006" key="3">
    <source>
        <dbReference type="Google" id="ProtNLM"/>
    </source>
</evidence>
<organism evidence="1 2">
    <name type="scientific">Mycobacterium phage Maco2</name>
    <dbReference type="NCBI Taxonomy" id="2805749"/>
    <lineage>
        <taxon>Viruses</taxon>
        <taxon>Duplodnaviria</taxon>
        <taxon>Heunggongvirae</taxon>
        <taxon>Uroviricota</taxon>
        <taxon>Caudoviricetes</taxon>
        <taxon>Mapvirus</taxon>
        <taxon>Mapvirus Ff47</taxon>
    </lineage>
</organism>
<evidence type="ECO:0000313" key="1">
    <source>
        <dbReference type="EMBL" id="QSL99629.1"/>
    </source>
</evidence>
<sequence length="370" mass="42087">MTDLASDEYVPPRDDWMGSGGKPIYWPQNARWPGWQKNTNFNWLTNGLKGTSMRIVWVGPNGKWWDLAGPFRGRQGVGMTNELTGIGMTPFEHKYSEGPYLPGAEIDRTDDKKRLLSFGAIINPNNNIVRPKAYNSLAYYGIEREWWRSFSKTEYGFLGFYTRPTGWRWLKCVLEASPNDTISLEPTAFGNNSAKYDMKLVAVDPYFYKRPFVKTWKNPITGHKDEDGFGTGFITLANRGTIASPPIYIVTCPGQAKIGDGPDRLLEMPETSEADKWYLIDTAENAMTIQGSEDPVDNAFYRFLRQAGLLNYFLHDLTAQGLPLWRRWEDPQLFEYAIGPEESGTTKVQHNYPGGQVTMIVPQRFDSAWG</sequence>
<evidence type="ECO:0000313" key="2">
    <source>
        <dbReference type="Proteomes" id="UP000663627"/>
    </source>
</evidence>
<reference evidence="1" key="1">
    <citation type="submission" date="2021-01" db="EMBL/GenBank/DDBJ databases">
        <authorList>
            <person name="Rakov C."/>
            <person name="Yerushalmy O."/>
            <person name="Alkalay-Oren S."/>
            <person name="Coppenhagen-Glazer S."/>
            <person name="Hazan R."/>
        </authorList>
    </citation>
    <scope>NUCLEOTIDE SEQUENCE</scope>
</reference>
<name>A0A899IML0_9CAUD</name>
<accession>A0A899IML0</accession>
<dbReference type="Proteomes" id="UP000663627">
    <property type="component" value="Segment"/>
</dbReference>